<feature type="region of interest" description="Disordered" evidence="1">
    <location>
        <begin position="1"/>
        <end position="20"/>
    </location>
</feature>
<dbReference type="Proteomes" id="UP001500827">
    <property type="component" value="Unassembled WGS sequence"/>
</dbReference>
<accession>A0ABP7LR01</accession>
<evidence type="ECO:0000256" key="1">
    <source>
        <dbReference type="SAM" id="MobiDB-lite"/>
    </source>
</evidence>
<comment type="caution">
    <text evidence="2">The sequence shown here is derived from an EMBL/GenBank/DDBJ whole genome shotgun (WGS) entry which is preliminary data.</text>
</comment>
<reference evidence="3" key="1">
    <citation type="journal article" date="2019" name="Int. J. Syst. Evol. Microbiol.">
        <title>The Global Catalogue of Microorganisms (GCM) 10K type strain sequencing project: providing services to taxonomists for standard genome sequencing and annotation.</title>
        <authorList>
            <consortium name="The Broad Institute Genomics Platform"/>
            <consortium name="The Broad Institute Genome Sequencing Center for Infectious Disease"/>
            <person name="Wu L."/>
            <person name="Ma J."/>
        </authorList>
    </citation>
    <scope>NUCLEOTIDE SEQUENCE [LARGE SCALE GENOMIC DNA]</scope>
    <source>
        <strain evidence="3">JCM 17543</strain>
    </source>
</reference>
<sequence>MRDGNSLGLKDAAEATPARHAAAVTSTNLEYTDQKSPRDANMLVCRTSRERFSRSIANPMESGPLKSAKRSVPECPKQSYLTVYRTTLFGRIFLCFKRALTIRERYDA</sequence>
<name>A0ABP7LR01_9SPHN</name>
<keyword evidence="3" id="KW-1185">Reference proteome</keyword>
<protein>
    <submittedName>
        <fullName evidence="2">Uncharacterized protein</fullName>
    </submittedName>
</protein>
<organism evidence="2 3">
    <name type="scientific">Sphingomonas limnosediminicola</name>
    <dbReference type="NCBI Taxonomy" id="940133"/>
    <lineage>
        <taxon>Bacteria</taxon>
        <taxon>Pseudomonadati</taxon>
        <taxon>Pseudomonadota</taxon>
        <taxon>Alphaproteobacteria</taxon>
        <taxon>Sphingomonadales</taxon>
        <taxon>Sphingomonadaceae</taxon>
        <taxon>Sphingomonas</taxon>
    </lineage>
</organism>
<evidence type="ECO:0000313" key="2">
    <source>
        <dbReference type="EMBL" id="GAA3906935.1"/>
    </source>
</evidence>
<evidence type="ECO:0000313" key="3">
    <source>
        <dbReference type="Proteomes" id="UP001500827"/>
    </source>
</evidence>
<dbReference type="EMBL" id="BAABBM010000001">
    <property type="protein sequence ID" value="GAA3906935.1"/>
    <property type="molecule type" value="Genomic_DNA"/>
</dbReference>
<proteinExistence type="predicted"/>
<gene>
    <name evidence="2" type="ORF">GCM10022276_26780</name>
</gene>